<evidence type="ECO:0000256" key="4">
    <source>
        <dbReference type="RuleBase" id="RU361262"/>
    </source>
</evidence>
<keyword evidence="8" id="KW-1185">Reference proteome</keyword>
<feature type="short sequence motif" description="GXGXXG" evidence="3">
    <location>
        <begin position="28"/>
        <end position="33"/>
    </location>
</feature>
<keyword evidence="3 4" id="KW-0378">Hydrolase</keyword>
<feature type="domain" description="PNPLA" evidence="6">
    <location>
        <begin position="24"/>
        <end position="236"/>
    </location>
</feature>
<evidence type="ECO:0000256" key="1">
    <source>
        <dbReference type="ARBA" id="ARBA00010240"/>
    </source>
</evidence>
<comment type="domain">
    <text evidence="4">The nitrogen atoms of the two glycine residues in the GGXR motif define the oxyanion hole, and stabilize the oxyanion that forms during the nucleophilic attack by the catalytic serine during substrate cleavage.</text>
</comment>
<keyword evidence="3 4" id="KW-0442">Lipid degradation</keyword>
<dbReference type="SUPFAM" id="SSF52151">
    <property type="entry name" value="FabD/lysophospholipase-like"/>
    <property type="match status" value="1"/>
</dbReference>
<feature type="region of interest" description="Disordered" evidence="5">
    <location>
        <begin position="422"/>
        <end position="441"/>
    </location>
</feature>
<dbReference type="InterPro" id="IPR016035">
    <property type="entry name" value="Acyl_Trfase/lysoPLipase"/>
</dbReference>
<accession>A0ABP0UCD6</accession>
<evidence type="ECO:0000256" key="3">
    <source>
        <dbReference type="PROSITE-ProRule" id="PRU01161"/>
    </source>
</evidence>
<protein>
    <recommendedName>
        <fullName evidence="4">Patatin</fullName>
        <ecNumber evidence="4">3.1.1.-</ecNumber>
    </recommendedName>
</protein>
<evidence type="ECO:0000313" key="7">
    <source>
        <dbReference type="EMBL" id="CAK9216825.1"/>
    </source>
</evidence>
<gene>
    <name evidence="7" type="ORF">CSSPTR1EN2_LOCUS13664</name>
</gene>
<dbReference type="PROSITE" id="PS51635">
    <property type="entry name" value="PNPLA"/>
    <property type="match status" value="1"/>
</dbReference>
<dbReference type="PANTHER" id="PTHR32176:SF92">
    <property type="entry name" value="XYLOSE ISOMERASE"/>
    <property type="match status" value="1"/>
</dbReference>
<reference evidence="7" key="1">
    <citation type="submission" date="2024-02" db="EMBL/GenBank/DDBJ databases">
        <authorList>
            <consortium name="ELIXIR-Norway"/>
            <consortium name="Elixir Norway"/>
        </authorList>
    </citation>
    <scope>NUCLEOTIDE SEQUENCE</scope>
</reference>
<evidence type="ECO:0000259" key="6">
    <source>
        <dbReference type="PROSITE" id="PS51635"/>
    </source>
</evidence>
<feature type="short sequence motif" description="GXSXG" evidence="3">
    <location>
        <begin position="66"/>
        <end position="70"/>
    </location>
</feature>
<evidence type="ECO:0000313" key="8">
    <source>
        <dbReference type="Proteomes" id="UP001497512"/>
    </source>
</evidence>
<dbReference type="EC" id="3.1.1.-" evidence="4"/>
<comment type="similarity">
    <text evidence="1 4">Belongs to the patatin family.</text>
</comment>
<dbReference type="InterPro" id="IPR002641">
    <property type="entry name" value="PNPLA_dom"/>
</dbReference>
<dbReference type="Pfam" id="PF01734">
    <property type="entry name" value="Patatin"/>
    <property type="match status" value="1"/>
</dbReference>
<name>A0ABP0UCD6_9BRYO</name>
<feature type="active site" description="Nucleophile" evidence="3">
    <location>
        <position position="68"/>
    </location>
</feature>
<dbReference type="Gene3D" id="3.40.1090.10">
    <property type="entry name" value="Cytosolic phospholipase A2 catalytic domain"/>
    <property type="match status" value="1"/>
</dbReference>
<proteinExistence type="inferred from homology"/>
<organism evidence="7 8">
    <name type="scientific">Sphagnum troendelagicum</name>
    <dbReference type="NCBI Taxonomy" id="128251"/>
    <lineage>
        <taxon>Eukaryota</taxon>
        <taxon>Viridiplantae</taxon>
        <taxon>Streptophyta</taxon>
        <taxon>Embryophyta</taxon>
        <taxon>Bryophyta</taxon>
        <taxon>Sphagnophytina</taxon>
        <taxon>Sphagnopsida</taxon>
        <taxon>Sphagnales</taxon>
        <taxon>Sphagnaceae</taxon>
        <taxon>Sphagnum</taxon>
    </lineage>
</organism>
<keyword evidence="2 3" id="KW-0443">Lipid metabolism</keyword>
<feature type="active site" description="Proton acceptor" evidence="3">
    <location>
        <position position="223"/>
    </location>
</feature>
<sequence>MSKAFEEEEAEQPSGDRGRRITILSIDGGGVRGIIPATMLAELESCLQRLDGGDKRLVDYFDLVAGTSTGGLITAMITAPSKENPKRPLLSAAEVLKYYQNYSSTIFPQLRRPFGRLWKKLVALGGPKYKARGFEHLLSKFFDDDLYLDSTLTSVLIPAFDIKLQQPVFFSSWKARRDPLLNAQLRHVCRATSAAPTYFPPVQFSVVDKTKEPPESREYHMIDGGIAVNNPTYVAITQAINEVQSGTLNTRRVDYGGYDDLLVLSLGTGQQIQSYDTNEVAKWGVFKWMAYKGDAPLVDMVFNASADMVDYNLSIIFASEKSSRNYLRIQTDGLKGKLASLDNSSPKHLESLVKLSSDLLDESVAVRNFDTGELEPISSGETNRDALYRFAEWLSEEHKARRNHATESSSSSSSVPKIKVFKPMMRPNPSSLPLKSDPEVGGEEKIMTSAEDLEKSKDEANGGGGGRVWPSILEHGHEESSFALSPYIPSSTWSFFKNPFELSRPDSLGYSDPPKHSVDLPGYYFDPPKCSIDAPGYPDSPHPLSYYYYIGGFPEPRYASSLHPYNDDTHPKTEEASSYENNYCESSDRLLLLPTPIAPKFYSYGNSYSPCGQSRLPQEYEDYPQSQFSKSPSTKIDDYFQLFS</sequence>
<feature type="short sequence motif" description="DGA/G" evidence="3">
    <location>
        <begin position="223"/>
        <end position="225"/>
    </location>
</feature>
<evidence type="ECO:0000256" key="5">
    <source>
        <dbReference type="SAM" id="MobiDB-lite"/>
    </source>
</evidence>
<dbReference type="PANTHER" id="PTHR32176">
    <property type="entry name" value="XYLOSE ISOMERASE"/>
    <property type="match status" value="1"/>
</dbReference>
<evidence type="ECO:0000256" key="2">
    <source>
        <dbReference type="ARBA" id="ARBA00023098"/>
    </source>
</evidence>
<comment type="function">
    <text evidence="4">Lipolytic acyl hydrolase (LAH).</text>
</comment>
<dbReference type="EMBL" id="OZ019894">
    <property type="protein sequence ID" value="CAK9216825.1"/>
    <property type="molecule type" value="Genomic_DNA"/>
</dbReference>
<dbReference type="Proteomes" id="UP001497512">
    <property type="component" value="Chromosome 2"/>
</dbReference>